<name>A0AAN9KAU4_CANGL</name>
<gene>
    <name evidence="1" type="ORF">VNO77_39291</name>
</gene>
<evidence type="ECO:0000313" key="2">
    <source>
        <dbReference type="Proteomes" id="UP001367508"/>
    </source>
</evidence>
<reference evidence="1 2" key="1">
    <citation type="submission" date="2024-01" db="EMBL/GenBank/DDBJ databases">
        <title>The genomes of 5 underutilized Papilionoideae crops provide insights into root nodulation and disease resistanc.</title>
        <authorList>
            <person name="Jiang F."/>
        </authorList>
    </citation>
    <scope>NUCLEOTIDE SEQUENCE [LARGE SCALE GENOMIC DNA]</scope>
    <source>
        <strain evidence="1">LVBAO_FW01</strain>
        <tissue evidence="1">Leaves</tissue>
    </source>
</reference>
<protein>
    <submittedName>
        <fullName evidence="1">Uncharacterized protein</fullName>
    </submittedName>
</protein>
<dbReference type="AlphaFoldDB" id="A0AAN9KAU4"/>
<evidence type="ECO:0000313" key="1">
    <source>
        <dbReference type="EMBL" id="KAK7314082.1"/>
    </source>
</evidence>
<dbReference type="Proteomes" id="UP001367508">
    <property type="component" value="Unassembled WGS sequence"/>
</dbReference>
<comment type="caution">
    <text evidence="1">The sequence shown here is derived from an EMBL/GenBank/DDBJ whole genome shotgun (WGS) entry which is preliminary data.</text>
</comment>
<organism evidence="1 2">
    <name type="scientific">Canavalia gladiata</name>
    <name type="common">Sword bean</name>
    <name type="synonym">Dolichos gladiatus</name>
    <dbReference type="NCBI Taxonomy" id="3824"/>
    <lineage>
        <taxon>Eukaryota</taxon>
        <taxon>Viridiplantae</taxon>
        <taxon>Streptophyta</taxon>
        <taxon>Embryophyta</taxon>
        <taxon>Tracheophyta</taxon>
        <taxon>Spermatophyta</taxon>
        <taxon>Magnoliopsida</taxon>
        <taxon>eudicotyledons</taxon>
        <taxon>Gunneridae</taxon>
        <taxon>Pentapetalae</taxon>
        <taxon>rosids</taxon>
        <taxon>fabids</taxon>
        <taxon>Fabales</taxon>
        <taxon>Fabaceae</taxon>
        <taxon>Papilionoideae</taxon>
        <taxon>50 kb inversion clade</taxon>
        <taxon>NPAAA clade</taxon>
        <taxon>indigoferoid/millettioid clade</taxon>
        <taxon>Phaseoleae</taxon>
        <taxon>Canavalia</taxon>
    </lineage>
</organism>
<sequence length="127" mass="13814">MATSKVVCCILLPANGFKMGQLAICASPNFVNNSGLPIYKTARGTCFPALFFAEESVGSIITSTNGLITWYLAISLSAMLEVINLPASISDRVIQQIVQDDIPELLTFPKGNLMLEILQENSELAWF</sequence>
<keyword evidence="2" id="KW-1185">Reference proteome</keyword>
<dbReference type="EMBL" id="JAYMYQ010000009">
    <property type="protein sequence ID" value="KAK7314082.1"/>
    <property type="molecule type" value="Genomic_DNA"/>
</dbReference>
<proteinExistence type="predicted"/>
<accession>A0AAN9KAU4</accession>